<sequence length="254" mass="28344">MYKFIDFFPPKVGEVIAFVGCGGKTSLIEGIITEWMDKGLPVLHTTTTKIYPPEGRKIILGSDLHRLAEDLRKAGDALITAAAAYTLEDECKLLGLPIGWFPMLKQVCSDYGIFVEADGCRGQSIKLYDDHEPCLPFEADRIIILTGMDAFTCSRIAEKAHRYFLLQKSFPDISSYSLQERVEILFHPKGLVGKLPKAISKTLFLNKVTEENLEQAKMIGDLLLEGAGAMLKGVMIGNTYEKPMIYAYKEQVLK</sequence>
<gene>
    <name evidence="1" type="ORF">SAMN02745975_02663</name>
</gene>
<name>A0A1M6LFC9_9FIRM</name>
<dbReference type="Proteomes" id="UP000184536">
    <property type="component" value="Unassembled WGS sequence"/>
</dbReference>
<dbReference type="NCBIfam" id="TIGR03172">
    <property type="entry name" value="selenium cofactor biosynthesis protein YqeC"/>
    <property type="match status" value="1"/>
</dbReference>
<evidence type="ECO:0000313" key="2">
    <source>
        <dbReference type="Proteomes" id="UP000184536"/>
    </source>
</evidence>
<dbReference type="Pfam" id="PF19842">
    <property type="entry name" value="YqeC"/>
    <property type="match status" value="1"/>
</dbReference>
<dbReference type="STRING" id="1121919.SAMN02745975_02663"/>
<protein>
    <submittedName>
        <fullName evidence="1">Probable selenium-dependent hydroxylase accessory protein YqeC</fullName>
    </submittedName>
</protein>
<proteinExistence type="predicted"/>
<dbReference type="AlphaFoldDB" id="A0A1M6LFC9"/>
<keyword evidence="2" id="KW-1185">Reference proteome</keyword>
<reference evidence="2" key="1">
    <citation type="submission" date="2016-11" db="EMBL/GenBank/DDBJ databases">
        <authorList>
            <person name="Varghese N."/>
            <person name="Submissions S."/>
        </authorList>
    </citation>
    <scope>NUCLEOTIDE SEQUENCE [LARGE SCALE GENOMIC DNA]</scope>
    <source>
        <strain evidence="2">DSM 17957</strain>
    </source>
</reference>
<accession>A0A1M6LFC9</accession>
<dbReference type="EMBL" id="FQZV01000036">
    <property type="protein sequence ID" value="SHJ69899.1"/>
    <property type="molecule type" value="Genomic_DNA"/>
</dbReference>
<dbReference type="InterPro" id="IPR017587">
    <property type="entry name" value="YqeC"/>
</dbReference>
<organism evidence="1 2">
    <name type="scientific">Geosporobacter subterraneus DSM 17957</name>
    <dbReference type="NCBI Taxonomy" id="1121919"/>
    <lineage>
        <taxon>Bacteria</taxon>
        <taxon>Bacillati</taxon>
        <taxon>Bacillota</taxon>
        <taxon>Clostridia</taxon>
        <taxon>Peptostreptococcales</taxon>
        <taxon>Thermotaleaceae</taxon>
        <taxon>Geosporobacter</taxon>
    </lineage>
</organism>
<evidence type="ECO:0000313" key="1">
    <source>
        <dbReference type="EMBL" id="SHJ69899.1"/>
    </source>
</evidence>
<dbReference type="RefSeq" id="WP_190014502.1">
    <property type="nucleotide sequence ID" value="NZ_FQZV01000036.1"/>
</dbReference>